<dbReference type="InterPro" id="IPR011234">
    <property type="entry name" value="Fumarylacetoacetase-like_C"/>
</dbReference>
<proteinExistence type="predicted"/>
<dbReference type="Pfam" id="PF01557">
    <property type="entry name" value="FAA_hydrolase"/>
    <property type="match status" value="1"/>
</dbReference>
<keyword evidence="1" id="KW-0479">Metal-binding</keyword>
<dbReference type="AlphaFoldDB" id="F8FMA8"/>
<dbReference type="RefSeq" id="WP_013914082.1">
    <property type="nucleotide sequence ID" value="NC_015690.1"/>
</dbReference>
<dbReference type="EMBL" id="CP002869">
    <property type="protein sequence ID" value="AEI38916.1"/>
    <property type="molecule type" value="Genomic_DNA"/>
</dbReference>
<keyword evidence="3" id="KW-0413">Isomerase</keyword>
<sequence length="202" mass="22286">MIYGRDVTRKVICIGPNFRAFREEKGITNDGELSLSLKSPESLTFGDTVRVSREMGAFICEVEMAVIIGRDAKNVSEDEAASVIAGYAIANDMTAADHFGDGRLKMYDEMTPIGPMVELRDPSDVELELWVNGQRIQQGHTSEMLFAPLWQVAHLSRIMTLRRGDVILSGTPANPQVCQPGDRIELRSPQLGTLSHTVVVEP</sequence>
<organism evidence="3 4">
    <name type="scientific">Paenibacillus mucilaginosus (strain KNP414)</name>
    <dbReference type="NCBI Taxonomy" id="1036673"/>
    <lineage>
        <taxon>Bacteria</taxon>
        <taxon>Bacillati</taxon>
        <taxon>Bacillota</taxon>
        <taxon>Bacilli</taxon>
        <taxon>Bacillales</taxon>
        <taxon>Paenibacillaceae</taxon>
        <taxon>Paenibacillus</taxon>
    </lineage>
</organism>
<dbReference type="KEGG" id="pms:KNP414_00291"/>
<dbReference type="PATRIC" id="fig|1036673.3.peg.249"/>
<dbReference type="PANTHER" id="PTHR11820">
    <property type="entry name" value="ACYLPYRUVASE"/>
    <property type="match status" value="1"/>
</dbReference>
<evidence type="ECO:0000313" key="3">
    <source>
        <dbReference type="EMBL" id="AEI38916.1"/>
    </source>
</evidence>
<protein>
    <submittedName>
        <fullName evidence="3">5-carboxymethyl-2-hydroxymuconate Delta-isomerase</fullName>
    </submittedName>
</protein>
<feature type="domain" description="Fumarylacetoacetase-like C-terminal" evidence="2">
    <location>
        <begin position="10"/>
        <end position="199"/>
    </location>
</feature>
<dbReference type="GO" id="GO:0016853">
    <property type="term" value="F:isomerase activity"/>
    <property type="evidence" value="ECO:0007669"/>
    <property type="project" value="UniProtKB-KW"/>
</dbReference>
<accession>F8FMA8</accession>
<dbReference type="Proteomes" id="UP000006620">
    <property type="component" value="Chromosome"/>
</dbReference>
<gene>
    <name evidence="3" type="ordered locus">KNP414_00291</name>
</gene>
<reference evidence="3 4" key="2">
    <citation type="journal article" date="2013" name="Genome Announc.">
        <title>Genome Sequence of Growth-Improving Paenibacillus mucilaginosus Strain KNP414.</title>
        <authorList>
            <person name="Lu J.J."/>
            <person name="Wang J.F."/>
            <person name="Hu X.F."/>
        </authorList>
    </citation>
    <scope>NUCLEOTIDE SEQUENCE [LARGE SCALE GENOMIC DNA]</scope>
    <source>
        <strain evidence="3 4">KNP414</strain>
    </source>
</reference>
<evidence type="ECO:0000259" key="2">
    <source>
        <dbReference type="Pfam" id="PF01557"/>
    </source>
</evidence>
<reference evidence="4" key="1">
    <citation type="submission" date="2011-06" db="EMBL/GenBank/DDBJ databases">
        <title>Complete genome sequence of Paenibacillus mucilaginosus KNP414.</title>
        <authorList>
            <person name="Wang J."/>
            <person name="Hu S."/>
            <person name="Hu X."/>
            <person name="Zhang B."/>
            <person name="Dong D."/>
            <person name="Zhang S."/>
            <person name="Zhao K."/>
            <person name="Wu D."/>
        </authorList>
    </citation>
    <scope>NUCLEOTIDE SEQUENCE [LARGE SCALE GENOMIC DNA]</scope>
    <source>
        <strain evidence="4">KNP414</strain>
    </source>
</reference>
<dbReference type="SUPFAM" id="SSF56529">
    <property type="entry name" value="FAH"/>
    <property type="match status" value="1"/>
</dbReference>
<dbReference type="HOGENOM" id="CLU_028458_4_2_9"/>
<dbReference type="GO" id="GO:0046872">
    <property type="term" value="F:metal ion binding"/>
    <property type="evidence" value="ECO:0007669"/>
    <property type="project" value="UniProtKB-KW"/>
</dbReference>
<name>F8FMA8_PAEMK</name>
<evidence type="ECO:0000256" key="1">
    <source>
        <dbReference type="ARBA" id="ARBA00022723"/>
    </source>
</evidence>
<evidence type="ECO:0000313" key="4">
    <source>
        <dbReference type="Proteomes" id="UP000006620"/>
    </source>
</evidence>
<dbReference type="InterPro" id="IPR036663">
    <property type="entry name" value="Fumarylacetoacetase_C_sf"/>
</dbReference>
<dbReference type="Gene3D" id="3.90.850.10">
    <property type="entry name" value="Fumarylacetoacetase-like, C-terminal domain"/>
    <property type="match status" value="1"/>
</dbReference>